<keyword evidence="2" id="KW-1185">Reference proteome</keyword>
<comment type="caution">
    <text evidence="1">The sequence shown here is derived from an EMBL/GenBank/DDBJ whole genome shotgun (WGS) entry which is preliminary data.</text>
</comment>
<reference evidence="1" key="1">
    <citation type="submission" date="2022-07" db="EMBL/GenBank/DDBJ databases">
        <title>Phylogenomic reconstructions and comparative analyses of Kickxellomycotina fungi.</title>
        <authorList>
            <person name="Reynolds N.K."/>
            <person name="Stajich J.E."/>
            <person name="Barry K."/>
            <person name="Grigoriev I.V."/>
            <person name="Crous P."/>
            <person name="Smith M.E."/>
        </authorList>
    </citation>
    <scope>NUCLEOTIDE SEQUENCE</scope>
    <source>
        <strain evidence="1">NRRL 5244</strain>
    </source>
</reference>
<feature type="non-terminal residue" evidence="1">
    <location>
        <position position="1"/>
    </location>
</feature>
<name>A0ACC1J468_9FUNG</name>
<organism evidence="1 2">
    <name type="scientific">Linderina macrospora</name>
    <dbReference type="NCBI Taxonomy" id="4868"/>
    <lineage>
        <taxon>Eukaryota</taxon>
        <taxon>Fungi</taxon>
        <taxon>Fungi incertae sedis</taxon>
        <taxon>Zoopagomycota</taxon>
        <taxon>Kickxellomycotina</taxon>
        <taxon>Kickxellomycetes</taxon>
        <taxon>Kickxellales</taxon>
        <taxon>Kickxellaceae</taxon>
        <taxon>Linderina</taxon>
    </lineage>
</organism>
<gene>
    <name evidence="1" type="ORF">FBU59_004927</name>
</gene>
<dbReference type="EMBL" id="JANBPW010003729">
    <property type="protein sequence ID" value="KAJ1936847.1"/>
    <property type="molecule type" value="Genomic_DNA"/>
</dbReference>
<protein>
    <submittedName>
        <fullName evidence="1">Uncharacterized protein</fullName>
    </submittedName>
</protein>
<evidence type="ECO:0000313" key="1">
    <source>
        <dbReference type="EMBL" id="KAJ1936847.1"/>
    </source>
</evidence>
<proteinExistence type="predicted"/>
<sequence length="363" mass="37899">EERRFQQAYPRSRSNSKREGGSGSGNSNENAELQALITRTKQIQQQRNQVQTQTSNGNSLVSKLQALGLDPSGGGQQQEQAAVPSALAEDPAIVLARKSSVKPQEMGGSGSSSQGAGESAFRSSLPVPTTHAQNGTAANVGAYSAMQPPPSPPALHPVPSPYPASTITTPLPSNANPALAQRMQQAFWHAQMGPMEGMPAHASPGPLPPPQFAMMPGMHAFPQLAAGHPGMHGSPAPMPPFVSGTPQAQAQAPPPPPPAASSAMAQNLAEQLVSLVKQRMNPGQSSEPAAGVQAQAQVPPEVVKAQRAFCRDWLIHVIQSDDELVDAFVQRFPPPIFPGSAATMPQQQQQPAQSQSPPSSAQA</sequence>
<evidence type="ECO:0000313" key="2">
    <source>
        <dbReference type="Proteomes" id="UP001150603"/>
    </source>
</evidence>
<dbReference type="Proteomes" id="UP001150603">
    <property type="component" value="Unassembled WGS sequence"/>
</dbReference>
<accession>A0ACC1J468</accession>